<comment type="subcellular location">
    <subcellularLocation>
        <location evidence="1">Membrane</location>
        <topology evidence="1">Multi-pass membrane protein</topology>
    </subcellularLocation>
</comment>
<accession>A0A8B7XJ80</accession>
<sequence length="507" mass="56110">MDVDISLKAVGDFGRVQGINFVLFGLCLTLASIQSNSIAFTIDQSVEHYCKPPQGFSTNQTAPLSNDTGRDIFHSCRMYDVLNGTLTDNLTTCQDGFEYPSEQGATSVVTDLNLVCDRSLLGGTLMSMHFVGFLVGCFLTGQAADMFGRRTVCMGASLLISLLGTSISFIWNLKLMMAARFFLGLVLPGNTLVCYVRMVEMALPRHRLLANQIIQLFSYESIRWLVQKGRVEKAVSILQRVAKSKKIQYEGESLMSRLSDIGVPTTEKTDGLADTPSVEDDGPTNGGLYPIKRHYSFFHLFRTRILIKYTLIMFLCWFVMNALYFGFIVYSTSLAGNKYLNFFLLALIEAPVSAIDFVLMKRFGRRRPLIFSFFACAVACYFTGFLPGKTANGTELTALIVAMAMVGKYFSTAAYEVTMLIGAEVFPTVLRNIATGSSATVGKTSTIIAPFIVLLKDAVSFLPMTIFGTLSLVAAFCVCLLPETRNRPLPEQFEDPTKLERQQEDTI</sequence>
<evidence type="ECO:0000256" key="4">
    <source>
        <dbReference type="ARBA" id="ARBA00023136"/>
    </source>
</evidence>
<feature type="transmembrane region" description="Helical" evidence="5">
    <location>
        <begin position="339"/>
        <end position="359"/>
    </location>
</feature>
<dbReference type="Proteomes" id="UP000694845">
    <property type="component" value="Unplaced"/>
</dbReference>
<feature type="transmembrane region" description="Helical" evidence="5">
    <location>
        <begin position="398"/>
        <end position="421"/>
    </location>
</feature>
<dbReference type="InterPro" id="IPR020846">
    <property type="entry name" value="MFS_dom"/>
</dbReference>
<keyword evidence="4 5" id="KW-0472">Membrane</keyword>
<dbReference type="GO" id="GO:0022857">
    <property type="term" value="F:transmembrane transporter activity"/>
    <property type="evidence" value="ECO:0007669"/>
    <property type="project" value="InterPro"/>
</dbReference>
<name>A0A8B7XJ80_ACAPL</name>
<feature type="transmembrane region" description="Helical" evidence="5">
    <location>
        <begin position="306"/>
        <end position="327"/>
    </location>
</feature>
<proteinExistence type="predicted"/>
<evidence type="ECO:0000256" key="2">
    <source>
        <dbReference type="ARBA" id="ARBA00022692"/>
    </source>
</evidence>
<feature type="transmembrane region" description="Helical" evidence="5">
    <location>
        <begin position="433"/>
        <end position="455"/>
    </location>
</feature>
<dbReference type="PANTHER" id="PTHR24064">
    <property type="entry name" value="SOLUTE CARRIER FAMILY 22 MEMBER"/>
    <property type="match status" value="1"/>
</dbReference>
<evidence type="ECO:0000256" key="5">
    <source>
        <dbReference type="SAM" id="Phobius"/>
    </source>
</evidence>
<dbReference type="OMA" id="GRRTVCM"/>
<dbReference type="RefSeq" id="XP_022079995.1">
    <property type="nucleotide sequence ID" value="XM_022224303.1"/>
</dbReference>
<keyword evidence="3 5" id="KW-1133">Transmembrane helix</keyword>
<dbReference type="Gene3D" id="1.20.1250.20">
    <property type="entry name" value="MFS general substrate transporter like domains"/>
    <property type="match status" value="2"/>
</dbReference>
<reference evidence="8" key="1">
    <citation type="submission" date="2025-08" db="UniProtKB">
        <authorList>
            <consortium name="RefSeq"/>
        </authorList>
    </citation>
    <scope>IDENTIFICATION</scope>
</reference>
<evidence type="ECO:0000256" key="3">
    <source>
        <dbReference type="ARBA" id="ARBA00022989"/>
    </source>
</evidence>
<feature type="transmembrane region" description="Helical" evidence="5">
    <location>
        <begin position="368"/>
        <end position="386"/>
    </location>
</feature>
<organism evidence="7 8">
    <name type="scientific">Acanthaster planci</name>
    <name type="common">Crown-of-thorns starfish</name>
    <dbReference type="NCBI Taxonomy" id="133434"/>
    <lineage>
        <taxon>Eukaryota</taxon>
        <taxon>Metazoa</taxon>
        <taxon>Echinodermata</taxon>
        <taxon>Eleutherozoa</taxon>
        <taxon>Asterozoa</taxon>
        <taxon>Asteroidea</taxon>
        <taxon>Valvatacea</taxon>
        <taxon>Valvatida</taxon>
        <taxon>Acanthasteridae</taxon>
        <taxon>Acanthaster</taxon>
    </lineage>
</organism>
<dbReference type="GeneID" id="110973456"/>
<dbReference type="InterPro" id="IPR005829">
    <property type="entry name" value="Sugar_transporter_CS"/>
</dbReference>
<feature type="transmembrane region" description="Helical" evidence="5">
    <location>
        <begin position="461"/>
        <end position="481"/>
    </location>
</feature>
<dbReference type="InterPro" id="IPR005828">
    <property type="entry name" value="MFS_sugar_transport-like"/>
</dbReference>
<evidence type="ECO:0000256" key="1">
    <source>
        <dbReference type="ARBA" id="ARBA00004141"/>
    </source>
</evidence>
<keyword evidence="7" id="KW-1185">Reference proteome</keyword>
<dbReference type="InterPro" id="IPR036259">
    <property type="entry name" value="MFS_trans_sf"/>
</dbReference>
<dbReference type="SUPFAM" id="SSF103473">
    <property type="entry name" value="MFS general substrate transporter"/>
    <property type="match status" value="1"/>
</dbReference>
<dbReference type="PROSITE" id="PS00216">
    <property type="entry name" value="SUGAR_TRANSPORT_1"/>
    <property type="match status" value="1"/>
</dbReference>
<feature type="domain" description="Major facilitator superfamily (MFS) profile" evidence="6">
    <location>
        <begin position="72"/>
        <end position="486"/>
    </location>
</feature>
<feature type="transmembrane region" description="Helical" evidence="5">
    <location>
        <begin position="177"/>
        <end position="198"/>
    </location>
</feature>
<keyword evidence="2 5" id="KW-0812">Transmembrane</keyword>
<dbReference type="Pfam" id="PF00083">
    <property type="entry name" value="Sugar_tr"/>
    <property type="match status" value="1"/>
</dbReference>
<evidence type="ECO:0000313" key="7">
    <source>
        <dbReference type="Proteomes" id="UP000694845"/>
    </source>
</evidence>
<dbReference type="KEGG" id="aplc:110973456"/>
<gene>
    <name evidence="8" type="primary">LOC110973456</name>
</gene>
<evidence type="ECO:0000259" key="6">
    <source>
        <dbReference type="PROSITE" id="PS50850"/>
    </source>
</evidence>
<dbReference type="PROSITE" id="PS50850">
    <property type="entry name" value="MFS"/>
    <property type="match status" value="1"/>
</dbReference>
<feature type="transmembrane region" description="Helical" evidence="5">
    <location>
        <begin position="151"/>
        <end position="171"/>
    </location>
</feature>
<dbReference type="OrthoDB" id="2544694at2759"/>
<evidence type="ECO:0000313" key="8">
    <source>
        <dbReference type="RefSeq" id="XP_022079995.1"/>
    </source>
</evidence>
<dbReference type="AlphaFoldDB" id="A0A8B7XJ80"/>
<feature type="transmembrane region" description="Helical" evidence="5">
    <location>
        <begin position="120"/>
        <end position="139"/>
    </location>
</feature>
<dbReference type="GO" id="GO:0016020">
    <property type="term" value="C:membrane"/>
    <property type="evidence" value="ECO:0007669"/>
    <property type="project" value="UniProtKB-SubCell"/>
</dbReference>
<protein>
    <submittedName>
        <fullName evidence="8">Organic cation transporter protein-like</fullName>
    </submittedName>
</protein>